<organism evidence="1 2">
    <name type="scientific">Babjeviella inositovora NRRL Y-12698</name>
    <dbReference type="NCBI Taxonomy" id="984486"/>
    <lineage>
        <taxon>Eukaryota</taxon>
        <taxon>Fungi</taxon>
        <taxon>Dikarya</taxon>
        <taxon>Ascomycota</taxon>
        <taxon>Saccharomycotina</taxon>
        <taxon>Pichiomycetes</taxon>
        <taxon>Serinales incertae sedis</taxon>
        <taxon>Babjeviella</taxon>
    </lineage>
</organism>
<protein>
    <submittedName>
        <fullName evidence="1">Uncharacterized protein</fullName>
    </submittedName>
</protein>
<accession>A0A1E3QND1</accession>
<proteinExistence type="predicted"/>
<evidence type="ECO:0000313" key="1">
    <source>
        <dbReference type="EMBL" id="ODQ78497.1"/>
    </source>
</evidence>
<name>A0A1E3QND1_9ASCO</name>
<dbReference type="Proteomes" id="UP000094336">
    <property type="component" value="Unassembled WGS sequence"/>
</dbReference>
<sequence length="61" mass="6374">MTPDCSELTRATLLGNHSRLTRQTTSLTLQAGPQVFRDICSEGSGSPASGALCEFVCGTSL</sequence>
<dbReference type="EMBL" id="KV454435">
    <property type="protein sequence ID" value="ODQ78497.1"/>
    <property type="molecule type" value="Genomic_DNA"/>
</dbReference>
<dbReference type="AlphaFoldDB" id="A0A1E3QND1"/>
<reference evidence="2" key="1">
    <citation type="submission" date="2016-05" db="EMBL/GenBank/DDBJ databases">
        <title>Comparative genomics of biotechnologically important yeasts.</title>
        <authorList>
            <consortium name="DOE Joint Genome Institute"/>
            <person name="Riley R."/>
            <person name="Haridas S."/>
            <person name="Wolfe K.H."/>
            <person name="Lopes M.R."/>
            <person name="Hittinger C.T."/>
            <person name="Goker M."/>
            <person name="Salamov A."/>
            <person name="Wisecaver J."/>
            <person name="Long T.M."/>
            <person name="Aerts A.L."/>
            <person name="Barry K."/>
            <person name="Choi C."/>
            <person name="Clum A."/>
            <person name="Coughlan A.Y."/>
            <person name="Deshpande S."/>
            <person name="Douglass A.P."/>
            <person name="Hanson S.J."/>
            <person name="Klenk H.-P."/>
            <person name="Labutti K."/>
            <person name="Lapidus A."/>
            <person name="Lindquist E."/>
            <person name="Lipzen A."/>
            <person name="Meier-Kolthoff J.P."/>
            <person name="Ohm R.A."/>
            <person name="Otillar R.P."/>
            <person name="Pangilinan J."/>
            <person name="Peng Y."/>
            <person name="Rokas A."/>
            <person name="Rosa C.A."/>
            <person name="Scheuner C."/>
            <person name="Sibirny A.A."/>
            <person name="Slot J.C."/>
            <person name="Stielow J.B."/>
            <person name="Sun H."/>
            <person name="Kurtzman C.P."/>
            <person name="Blackwell M."/>
            <person name="Grigoriev I.V."/>
            <person name="Jeffries T.W."/>
        </authorList>
    </citation>
    <scope>NUCLEOTIDE SEQUENCE [LARGE SCALE GENOMIC DNA]</scope>
    <source>
        <strain evidence="2">NRRL Y-12698</strain>
    </source>
</reference>
<keyword evidence="2" id="KW-1185">Reference proteome</keyword>
<dbReference type="GeneID" id="30147347"/>
<evidence type="ECO:0000313" key="2">
    <source>
        <dbReference type="Proteomes" id="UP000094336"/>
    </source>
</evidence>
<gene>
    <name evidence="1" type="ORF">BABINDRAFT_162705</name>
</gene>
<dbReference type="RefSeq" id="XP_018983825.1">
    <property type="nucleotide sequence ID" value="XM_019129494.1"/>
</dbReference>